<sequence>MQGGTERRPRSAAMKWLAAFLLLALACPVSAQEDAAAAAHRAWLQGLVARLADDGGPRDLALAALLRDVVRQGEGDAPVAADPQTRIWRETAFARAGTDVVALNLIAAGAGADEAVRGRALARWRQLEPGNLAPWLLDDGAGVDASLGAARTTRGFNGHFFAQLRAIVAALDRHPPAPEQAALLIGVPDAPATSQGYAAAMGMSLLVARTLPALQPLSEACREAIAAGPVSERGAACRSAARLLAGADMMLLRMVGLGMAEDLAADADAQRAAREARRRFDWQMLEWGRLSVAAEAGGLEDLVRLLADPAITGEPALVERLLTEAGIPLQPPAGWQPPRGG</sequence>
<gene>
    <name evidence="2" type="ORF">H0E84_07160</name>
</gene>
<reference evidence="2 3" key="1">
    <citation type="submission" date="2020-07" db="EMBL/GenBank/DDBJ databases">
        <title>Luteimonas sp. SJ-92.</title>
        <authorList>
            <person name="Huang X.-X."/>
            <person name="Xu L."/>
            <person name="Sun J.-Q."/>
        </authorList>
    </citation>
    <scope>NUCLEOTIDE SEQUENCE [LARGE SCALE GENOMIC DNA]</scope>
    <source>
        <strain evidence="2 3">SJ-92</strain>
    </source>
</reference>
<evidence type="ECO:0000256" key="1">
    <source>
        <dbReference type="SAM" id="SignalP"/>
    </source>
</evidence>
<evidence type="ECO:0000313" key="2">
    <source>
        <dbReference type="EMBL" id="NZA26161.1"/>
    </source>
</evidence>
<keyword evidence="3" id="KW-1185">Reference proteome</keyword>
<protein>
    <submittedName>
        <fullName evidence="2">Uncharacterized protein</fullName>
    </submittedName>
</protein>
<feature type="signal peptide" evidence="1">
    <location>
        <begin position="1"/>
        <end position="31"/>
    </location>
</feature>
<feature type="chain" id="PRO_5032636041" evidence="1">
    <location>
        <begin position="32"/>
        <end position="341"/>
    </location>
</feature>
<dbReference type="AlphaFoldDB" id="A0A853JAE3"/>
<accession>A0A853JAE3</accession>
<dbReference type="Proteomes" id="UP000578091">
    <property type="component" value="Unassembled WGS sequence"/>
</dbReference>
<name>A0A853JAE3_9GAMM</name>
<keyword evidence="1" id="KW-0732">Signal</keyword>
<dbReference type="RefSeq" id="WP_180677956.1">
    <property type="nucleotide sequence ID" value="NZ_JACCKA010000049.1"/>
</dbReference>
<proteinExistence type="predicted"/>
<evidence type="ECO:0000313" key="3">
    <source>
        <dbReference type="Proteomes" id="UP000578091"/>
    </source>
</evidence>
<organism evidence="2 3">
    <name type="scientific">Luteimonas salinisoli</name>
    <dbReference type="NCBI Taxonomy" id="2752307"/>
    <lineage>
        <taxon>Bacteria</taxon>
        <taxon>Pseudomonadati</taxon>
        <taxon>Pseudomonadota</taxon>
        <taxon>Gammaproteobacteria</taxon>
        <taxon>Lysobacterales</taxon>
        <taxon>Lysobacteraceae</taxon>
        <taxon>Luteimonas</taxon>
    </lineage>
</organism>
<dbReference type="PROSITE" id="PS51257">
    <property type="entry name" value="PROKAR_LIPOPROTEIN"/>
    <property type="match status" value="1"/>
</dbReference>
<dbReference type="EMBL" id="JACCKA010000049">
    <property type="protein sequence ID" value="NZA26161.1"/>
    <property type="molecule type" value="Genomic_DNA"/>
</dbReference>
<comment type="caution">
    <text evidence="2">The sequence shown here is derived from an EMBL/GenBank/DDBJ whole genome shotgun (WGS) entry which is preliminary data.</text>
</comment>